<comment type="caution">
    <text evidence="2">The sequence shown here is derived from an EMBL/GenBank/DDBJ whole genome shotgun (WGS) entry which is preliminary data.</text>
</comment>
<protein>
    <recommendedName>
        <fullName evidence="4">Protein LNK1-like</fullName>
    </recommendedName>
</protein>
<feature type="compositionally biased region" description="Low complexity" evidence="1">
    <location>
        <begin position="362"/>
        <end position="375"/>
    </location>
</feature>
<proteinExistence type="predicted"/>
<evidence type="ECO:0000313" key="3">
    <source>
        <dbReference type="Proteomes" id="UP001642360"/>
    </source>
</evidence>
<organism evidence="2 3">
    <name type="scientific">Ilex paraguariensis</name>
    <name type="common">yerba mate</name>
    <dbReference type="NCBI Taxonomy" id="185542"/>
    <lineage>
        <taxon>Eukaryota</taxon>
        <taxon>Viridiplantae</taxon>
        <taxon>Streptophyta</taxon>
        <taxon>Embryophyta</taxon>
        <taxon>Tracheophyta</taxon>
        <taxon>Spermatophyta</taxon>
        <taxon>Magnoliopsida</taxon>
        <taxon>eudicotyledons</taxon>
        <taxon>Gunneridae</taxon>
        <taxon>Pentapetalae</taxon>
        <taxon>asterids</taxon>
        <taxon>campanulids</taxon>
        <taxon>Aquifoliales</taxon>
        <taxon>Aquifoliaceae</taxon>
        <taxon>Ilex</taxon>
    </lineage>
</organism>
<evidence type="ECO:0000313" key="2">
    <source>
        <dbReference type="EMBL" id="CAK9181668.1"/>
    </source>
</evidence>
<name>A0ABC8UKS4_9AQUA</name>
<feature type="region of interest" description="Disordered" evidence="1">
    <location>
        <begin position="26"/>
        <end position="65"/>
    </location>
</feature>
<dbReference type="PANTHER" id="PTHR33334:SF8">
    <property type="entry name" value="PROTEIN LNK1"/>
    <property type="match status" value="1"/>
</dbReference>
<dbReference type="EMBL" id="CAUOFW020008124">
    <property type="protein sequence ID" value="CAK9181668.1"/>
    <property type="molecule type" value="Genomic_DNA"/>
</dbReference>
<dbReference type="PANTHER" id="PTHR33334">
    <property type="entry name" value="PROTEIN LNK1"/>
    <property type="match status" value="1"/>
</dbReference>
<evidence type="ECO:0008006" key="4">
    <source>
        <dbReference type="Google" id="ProtNLM"/>
    </source>
</evidence>
<dbReference type="InterPro" id="IPR039928">
    <property type="entry name" value="LNK"/>
</dbReference>
<evidence type="ECO:0000256" key="1">
    <source>
        <dbReference type="SAM" id="MobiDB-lite"/>
    </source>
</evidence>
<dbReference type="Proteomes" id="UP001642360">
    <property type="component" value="Unassembled WGS sequence"/>
</dbReference>
<gene>
    <name evidence="2" type="ORF">ILEXP_LOCUS51750</name>
</gene>
<feature type="region of interest" description="Disordered" evidence="1">
    <location>
        <begin position="295"/>
        <end position="329"/>
    </location>
</feature>
<accession>A0ABC8UKS4</accession>
<feature type="compositionally biased region" description="Polar residues" evidence="1">
    <location>
        <begin position="390"/>
        <end position="407"/>
    </location>
</feature>
<feature type="compositionally biased region" description="Basic and acidic residues" evidence="1">
    <location>
        <begin position="378"/>
        <end position="389"/>
    </location>
</feature>
<dbReference type="AlphaFoldDB" id="A0ABC8UKS4"/>
<keyword evidence="3" id="KW-1185">Reference proteome</keyword>
<reference evidence="2 3" key="1">
    <citation type="submission" date="2024-02" db="EMBL/GenBank/DDBJ databases">
        <authorList>
            <person name="Vignale AGUSTIN F."/>
            <person name="Sosa J E."/>
            <person name="Modenutti C."/>
        </authorList>
    </citation>
    <scope>NUCLEOTIDE SEQUENCE [LARGE SCALE GENOMIC DNA]</scope>
</reference>
<sequence length="637" mass="70159">MSDSCMYELEDIIWDEFGLSDDHIVPHPSDEQTYEHTFQGDSPKKPRREVGGVANSSGGPNAVKCVSQGKEKRDFSTLNERRNTMLENNSWSKTPDGLLPASCDNDLIKEVTSLASDNTRITSQCFKSSNVDSFGDNDLSFFDDNHGDKESSNLLYYGWPDIGNFEDVDRMFRSCDTTFGLRGVGNEDELGWFSSSDGIDGSKDVSKFTCPESSAFKNVSENHDPSTLDNLGCSINDSSMKSASVSNKYSSQLSEDDESATLSHLSFANGSVMVAKTKDQLMPKEQGVEFNGRSQFKISDTNHPKNDNSGTINKRQSKRTSPSDRKRLDLHLENGPSFHYMGHNSLGYFQSEIPYMHSDYSYPSGTSTSSPAPSGIKSENKEFTYRSSKESSNASNQVQSMESSQDPSFEGTAITLIEKKQKLHHRQGLHPSFTGNPKHVDMVVQASNCGPVSVRKQVHHSGNKFENHSDVEGVSIQISVEGSSNALESSSMSTGLEEVSLEATSFRQLQLVTEQLDLRTKLCIRDSLYRLARSAEQRHKHENLNGSCGDDRDTSGALMADGTNKCAGFMDMETDTNPIDRSVAHLLFHRPSSDSSVTPAHDALGMKSHTMIHGSITSPPVVAEKLDPMEETAKNTD</sequence>
<feature type="region of interest" description="Disordered" evidence="1">
    <location>
        <begin position="362"/>
        <end position="408"/>
    </location>
</feature>